<reference evidence="2" key="1">
    <citation type="submission" date="2019-12" db="EMBL/GenBank/DDBJ databases">
        <title>Genome sequencing and annotation of Brassica cretica.</title>
        <authorList>
            <person name="Studholme D.J."/>
            <person name="Sarris P.F."/>
        </authorList>
    </citation>
    <scope>NUCLEOTIDE SEQUENCE</scope>
    <source>
        <strain evidence="2">PFS-001/15</strain>
        <tissue evidence="2">Leaf</tissue>
    </source>
</reference>
<feature type="compositionally biased region" description="Basic and acidic residues" evidence="1">
    <location>
        <begin position="9"/>
        <end position="36"/>
    </location>
</feature>
<sequence>MSSNLNKTCEYEEKSGTLDGGRNDTEKSGTLDRSGEDEAQSGIPYVNGEDEIQSSTFEDEISRGSRDGSFDSDMSFNGETENQMVGALEGNTLTVQHIDAYRRHVTGGALDCVVDIRESVNPVDVESQPHADLPMKKCLPPDVKRGVGRPKKSRYLSALERVMGKTTTVEKDENREGLQ</sequence>
<evidence type="ECO:0000313" key="2">
    <source>
        <dbReference type="EMBL" id="KAF2555519.1"/>
    </source>
</evidence>
<evidence type="ECO:0000313" key="3">
    <source>
        <dbReference type="Proteomes" id="UP000712281"/>
    </source>
</evidence>
<protein>
    <submittedName>
        <fullName evidence="2">Uncharacterized protein</fullName>
    </submittedName>
</protein>
<gene>
    <name evidence="2" type="ORF">F2Q68_00013658</name>
</gene>
<comment type="caution">
    <text evidence="2">The sequence shown here is derived from an EMBL/GenBank/DDBJ whole genome shotgun (WGS) entry which is preliminary data.</text>
</comment>
<proteinExistence type="predicted"/>
<accession>A0A8S9HCA5</accession>
<evidence type="ECO:0000256" key="1">
    <source>
        <dbReference type="SAM" id="MobiDB-lite"/>
    </source>
</evidence>
<organism evidence="2 3">
    <name type="scientific">Brassica cretica</name>
    <name type="common">Mustard</name>
    <dbReference type="NCBI Taxonomy" id="69181"/>
    <lineage>
        <taxon>Eukaryota</taxon>
        <taxon>Viridiplantae</taxon>
        <taxon>Streptophyta</taxon>
        <taxon>Embryophyta</taxon>
        <taxon>Tracheophyta</taxon>
        <taxon>Spermatophyta</taxon>
        <taxon>Magnoliopsida</taxon>
        <taxon>eudicotyledons</taxon>
        <taxon>Gunneridae</taxon>
        <taxon>Pentapetalae</taxon>
        <taxon>rosids</taxon>
        <taxon>malvids</taxon>
        <taxon>Brassicales</taxon>
        <taxon>Brassicaceae</taxon>
        <taxon>Brassiceae</taxon>
        <taxon>Brassica</taxon>
    </lineage>
</organism>
<feature type="region of interest" description="Disordered" evidence="1">
    <location>
        <begin position="1"/>
        <end position="82"/>
    </location>
</feature>
<dbReference type="EMBL" id="QGKW02001940">
    <property type="protein sequence ID" value="KAF2555519.1"/>
    <property type="molecule type" value="Genomic_DNA"/>
</dbReference>
<feature type="compositionally biased region" description="Basic and acidic residues" evidence="1">
    <location>
        <begin position="60"/>
        <end position="69"/>
    </location>
</feature>
<feature type="region of interest" description="Disordered" evidence="1">
    <location>
        <begin position="125"/>
        <end position="151"/>
    </location>
</feature>
<dbReference type="AlphaFoldDB" id="A0A8S9HCA5"/>
<dbReference type="Proteomes" id="UP000712281">
    <property type="component" value="Unassembled WGS sequence"/>
</dbReference>
<name>A0A8S9HCA5_BRACR</name>